<keyword evidence="6 7" id="KW-0694">RNA-binding</keyword>
<evidence type="ECO:0000259" key="8">
    <source>
        <dbReference type="PROSITE" id="PS51686"/>
    </source>
</evidence>
<dbReference type="Pfam" id="PF01189">
    <property type="entry name" value="Methyltr_RsmB-F"/>
    <property type="match status" value="1"/>
</dbReference>
<dbReference type="GO" id="GO:0001510">
    <property type="term" value="P:RNA methylation"/>
    <property type="evidence" value="ECO:0007669"/>
    <property type="project" value="InterPro"/>
</dbReference>
<dbReference type="Pfam" id="PF17125">
    <property type="entry name" value="Methyltr_RsmF_N"/>
    <property type="match status" value="1"/>
</dbReference>
<dbReference type="Gene3D" id="2.30.130.60">
    <property type="match status" value="1"/>
</dbReference>
<dbReference type="SUPFAM" id="SSF53335">
    <property type="entry name" value="S-adenosyl-L-methionine-dependent methyltransferases"/>
    <property type="match status" value="1"/>
</dbReference>
<feature type="binding site" evidence="7">
    <location>
        <begin position="109"/>
        <end position="115"/>
    </location>
    <ligand>
        <name>S-adenosyl-L-methionine</name>
        <dbReference type="ChEBI" id="CHEBI:59789"/>
    </ligand>
</feature>
<dbReference type="Pfam" id="PF13636">
    <property type="entry name" value="Methyltranf_PUA"/>
    <property type="match status" value="1"/>
</dbReference>
<keyword evidence="5 7" id="KW-0949">S-adenosyl-L-methionine</keyword>
<gene>
    <name evidence="9" type="ORF">FC72_GL001991</name>
</gene>
<dbReference type="Gene3D" id="3.30.70.1170">
    <property type="entry name" value="Sun protein, domain 3"/>
    <property type="match status" value="1"/>
</dbReference>
<evidence type="ECO:0000256" key="3">
    <source>
        <dbReference type="ARBA" id="ARBA00022603"/>
    </source>
</evidence>
<dbReference type="PANTHER" id="PTHR22807">
    <property type="entry name" value="NOP2 YEAST -RELATED NOL1/NOP2/FMU SUN DOMAIN-CONTAINING"/>
    <property type="match status" value="1"/>
</dbReference>
<evidence type="ECO:0000256" key="6">
    <source>
        <dbReference type="ARBA" id="ARBA00022884"/>
    </source>
</evidence>
<proteinExistence type="inferred from homology"/>
<name>A0A0R1IZL3_9LACO</name>
<dbReference type="InterPro" id="IPR023267">
    <property type="entry name" value="RCMT"/>
</dbReference>
<dbReference type="InterPro" id="IPR011023">
    <property type="entry name" value="Nop2p"/>
</dbReference>
<dbReference type="InterPro" id="IPR027391">
    <property type="entry name" value="Nol1_Nop2_Fmu_2"/>
</dbReference>
<feature type="binding site" evidence="7">
    <location>
        <position position="133"/>
    </location>
    <ligand>
        <name>S-adenosyl-L-methionine</name>
        <dbReference type="ChEBI" id="CHEBI:59789"/>
    </ligand>
</feature>
<dbReference type="InterPro" id="IPR029063">
    <property type="entry name" value="SAM-dependent_MTases_sf"/>
</dbReference>
<evidence type="ECO:0000313" key="10">
    <source>
        <dbReference type="Proteomes" id="UP000050929"/>
    </source>
</evidence>
<keyword evidence="10" id="KW-1185">Reference proteome</keyword>
<dbReference type="InterPro" id="IPR049560">
    <property type="entry name" value="MeTrfase_RsmB-F_NOP2_cat"/>
</dbReference>
<dbReference type="STRING" id="1423811.FC72_GL001991"/>
<reference evidence="9 10" key="1">
    <citation type="journal article" date="2015" name="Genome Announc.">
        <title>Expanding the biotechnology potential of lactobacilli through comparative genomics of 213 strains and associated genera.</title>
        <authorList>
            <person name="Sun Z."/>
            <person name="Harris H.M."/>
            <person name="McCann A."/>
            <person name="Guo C."/>
            <person name="Argimon S."/>
            <person name="Zhang W."/>
            <person name="Yang X."/>
            <person name="Jeffery I.B."/>
            <person name="Cooney J.C."/>
            <person name="Kagawa T.F."/>
            <person name="Liu W."/>
            <person name="Song Y."/>
            <person name="Salvetti E."/>
            <person name="Wrobel A."/>
            <person name="Rasinkangas P."/>
            <person name="Parkhill J."/>
            <person name="Rea M.C."/>
            <person name="O'Sullivan O."/>
            <person name="Ritari J."/>
            <person name="Douillard F.P."/>
            <person name="Paul Ross R."/>
            <person name="Yang R."/>
            <person name="Briner A.E."/>
            <person name="Felis G.E."/>
            <person name="de Vos W.M."/>
            <person name="Barrangou R."/>
            <person name="Klaenhammer T.R."/>
            <person name="Caufield P.W."/>
            <person name="Cui Y."/>
            <person name="Zhang H."/>
            <person name="O'Toole P.W."/>
        </authorList>
    </citation>
    <scope>NUCLEOTIDE SEQUENCE [LARGE SCALE GENOMIC DNA]</scope>
    <source>
        <strain evidence="9 10">DSM 20183</strain>
    </source>
</reference>
<feature type="binding site" evidence="7">
    <location>
        <position position="178"/>
    </location>
    <ligand>
        <name>S-adenosyl-L-methionine</name>
        <dbReference type="ChEBI" id="CHEBI:59789"/>
    </ligand>
</feature>
<dbReference type="GO" id="GO:0008173">
    <property type="term" value="F:RNA methyltransferase activity"/>
    <property type="evidence" value="ECO:0007669"/>
    <property type="project" value="InterPro"/>
</dbReference>
<evidence type="ECO:0000256" key="4">
    <source>
        <dbReference type="ARBA" id="ARBA00022679"/>
    </source>
</evidence>
<evidence type="ECO:0000313" key="9">
    <source>
        <dbReference type="EMBL" id="KRK64749.1"/>
    </source>
</evidence>
<dbReference type="CDD" id="cd02440">
    <property type="entry name" value="AdoMet_MTases"/>
    <property type="match status" value="1"/>
</dbReference>
<dbReference type="Pfam" id="PF17126">
    <property type="entry name" value="RsmF_methylt_CI"/>
    <property type="match status" value="1"/>
</dbReference>
<dbReference type="PRINTS" id="PR02008">
    <property type="entry name" value="RCMTFAMILY"/>
</dbReference>
<dbReference type="PATRIC" id="fig|1423811.3.peg.2035"/>
<dbReference type="GO" id="GO:0008757">
    <property type="term" value="F:S-adenosylmethionine-dependent methyltransferase activity"/>
    <property type="evidence" value="ECO:0007669"/>
    <property type="project" value="InterPro"/>
</dbReference>
<comment type="caution">
    <text evidence="9">The sequence shown here is derived from an EMBL/GenBank/DDBJ whole genome shotgun (WGS) entry which is preliminary data.</text>
</comment>
<dbReference type="PANTHER" id="PTHR22807:SF30">
    <property type="entry name" value="28S RRNA (CYTOSINE(4447)-C(5))-METHYLTRANSFERASE-RELATED"/>
    <property type="match status" value="1"/>
</dbReference>
<dbReference type="InterPro" id="IPR001678">
    <property type="entry name" value="MeTrfase_RsmB-F_NOP2_dom"/>
</dbReference>
<feature type="domain" description="SAM-dependent MTase RsmB/NOP-type" evidence="8">
    <location>
        <begin position="1"/>
        <end position="301"/>
    </location>
</feature>
<keyword evidence="4 7" id="KW-0808">Transferase</keyword>
<evidence type="ECO:0000256" key="5">
    <source>
        <dbReference type="ARBA" id="ARBA00022691"/>
    </source>
</evidence>
<protein>
    <submittedName>
        <fullName evidence="9">Fmu (Sun) domain-containing protein</fullName>
    </submittedName>
</protein>
<dbReference type="PROSITE" id="PS01153">
    <property type="entry name" value="NOL1_NOP2_SUN"/>
    <property type="match status" value="1"/>
</dbReference>
<keyword evidence="3 7" id="KW-0489">Methyltransferase</keyword>
<evidence type="ECO:0000256" key="2">
    <source>
        <dbReference type="ARBA" id="ARBA00022490"/>
    </source>
</evidence>
<evidence type="ECO:0000256" key="1">
    <source>
        <dbReference type="ARBA" id="ARBA00007494"/>
    </source>
</evidence>
<evidence type="ECO:0000256" key="7">
    <source>
        <dbReference type="PROSITE-ProRule" id="PRU01023"/>
    </source>
</evidence>
<dbReference type="GO" id="GO:0006396">
    <property type="term" value="P:RNA processing"/>
    <property type="evidence" value="ECO:0007669"/>
    <property type="project" value="InterPro"/>
</dbReference>
<dbReference type="InterPro" id="IPR018314">
    <property type="entry name" value="RsmB/NOL1/NOP2-like_CS"/>
</dbReference>
<sequence>MKDLMRVNLSEEFKAKYTKLLGDRADNLFKAIETESQNSFRLNPLKNNYQNVQYSLDKPIDYSKIGYFGDIDGNSIDHISGYVYSQEPSAMYVAEVVNPKADEKILDLCAAPGSKTTYLASIMDSQGLLVSNEINNKRARVLSSNVERMGIKNAVVINNSPKDLEDGFEGYFDRILVDAPCSGEGMFRKDPDSVQYWSPEYVEQCANRQKHILDSAFKMLKDGGTLVYSTCTFSPEENEENIAEFVKRHQEMEIVPIKKYPGMEDGRPEWGYDNQDLKKALRMFPDQFEGEGHFICKMIKSGIAGTTKVRTFRNQPTKVEMSYLDKFIKQNLSEIDLTAIFKVKEDLYQAATFDTRFKKLHVLRNGLKLGELKKNRFEPSISWMLELKPNDLKSVYELDDDQFAKYLHGESVMIDQDFSNKWIGLSYQGKLFSWGRYSNKQIKNVYPKGLRK</sequence>
<accession>A0A0R1IZL3</accession>
<comment type="similarity">
    <text evidence="1 7">Belongs to the class I-like SAM-binding methyltransferase superfamily. RsmB/NOP family.</text>
</comment>
<dbReference type="InterPro" id="IPR031340">
    <property type="entry name" value="RsmF_methylt_CI"/>
</dbReference>
<dbReference type="CDD" id="cd21147">
    <property type="entry name" value="RsmF_methylt_CTD1"/>
    <property type="match status" value="1"/>
</dbReference>
<dbReference type="InterPro" id="IPR031341">
    <property type="entry name" value="Methyltr_RsmF_N"/>
</dbReference>
<dbReference type="GO" id="GO:0003723">
    <property type="term" value="F:RNA binding"/>
    <property type="evidence" value="ECO:0007669"/>
    <property type="project" value="UniProtKB-UniRule"/>
</dbReference>
<keyword evidence="2" id="KW-0963">Cytoplasm</keyword>
<dbReference type="Gene3D" id="3.40.50.150">
    <property type="entry name" value="Vaccinia Virus protein VP39"/>
    <property type="match status" value="1"/>
</dbReference>
<dbReference type="EMBL" id="AZDG01000008">
    <property type="protein sequence ID" value="KRK64749.1"/>
    <property type="molecule type" value="Genomic_DNA"/>
</dbReference>
<organism evidence="9 10">
    <name type="scientific">Companilactobacillus tucceti DSM 20183</name>
    <dbReference type="NCBI Taxonomy" id="1423811"/>
    <lineage>
        <taxon>Bacteria</taxon>
        <taxon>Bacillati</taxon>
        <taxon>Bacillota</taxon>
        <taxon>Bacilli</taxon>
        <taxon>Lactobacillales</taxon>
        <taxon>Lactobacillaceae</taxon>
        <taxon>Companilactobacillus</taxon>
    </lineage>
</organism>
<dbReference type="Proteomes" id="UP000050929">
    <property type="component" value="Unassembled WGS sequence"/>
</dbReference>
<dbReference type="AlphaFoldDB" id="A0A0R1IZL3"/>
<dbReference type="PROSITE" id="PS51686">
    <property type="entry name" value="SAM_MT_RSMB_NOP"/>
    <property type="match status" value="1"/>
</dbReference>
<dbReference type="NCBIfam" id="TIGR00446">
    <property type="entry name" value="nop2p"/>
    <property type="match status" value="1"/>
</dbReference>
<feature type="active site" description="Nucleophile" evidence="7">
    <location>
        <position position="231"/>
    </location>
</feature>
<comment type="caution">
    <text evidence="7">Lacks conserved residue(s) required for the propagation of feature annotation.</text>
</comment>